<dbReference type="GO" id="GO:0005634">
    <property type="term" value="C:nucleus"/>
    <property type="evidence" value="ECO:0007669"/>
    <property type="project" value="TreeGrafter"/>
</dbReference>
<dbReference type="Pfam" id="PF07818">
    <property type="entry name" value="HCNGP"/>
    <property type="match status" value="1"/>
</dbReference>
<proteinExistence type="predicted"/>
<dbReference type="PANTHER" id="PTHR13464">
    <property type="entry name" value="TRANSCRIPTIONAL REGULATOR PROTEIN HCNGP"/>
    <property type="match status" value="1"/>
</dbReference>
<feature type="compositionally biased region" description="Basic and acidic residues" evidence="1">
    <location>
        <begin position="38"/>
        <end position="53"/>
    </location>
</feature>
<dbReference type="InParanoid" id="A0A161TF76"/>
<dbReference type="OMA" id="HAGIDEQ"/>
<evidence type="ECO:0000256" key="1">
    <source>
        <dbReference type="SAM" id="MobiDB-lite"/>
    </source>
</evidence>
<dbReference type="STRING" id="1328760.A0A161TF76"/>
<dbReference type="AlphaFoldDB" id="A0A161TF76"/>
<dbReference type="InterPro" id="IPR012479">
    <property type="entry name" value="SAP30BP"/>
</dbReference>
<keyword evidence="3" id="KW-1185">Reference proteome</keyword>
<feature type="compositionally biased region" description="Pro residues" evidence="1">
    <location>
        <begin position="124"/>
        <end position="136"/>
    </location>
</feature>
<name>A0A161TF76_XYLHT</name>
<dbReference type="GO" id="GO:0006355">
    <property type="term" value="P:regulation of DNA-templated transcription"/>
    <property type="evidence" value="ECO:0007669"/>
    <property type="project" value="InterPro"/>
</dbReference>
<feature type="region of interest" description="Disordered" evidence="1">
    <location>
        <begin position="213"/>
        <end position="318"/>
    </location>
</feature>
<dbReference type="Proteomes" id="UP000076632">
    <property type="component" value="Unassembled WGS sequence"/>
</dbReference>
<feature type="compositionally biased region" description="Low complexity" evidence="1">
    <location>
        <begin position="54"/>
        <end position="71"/>
    </location>
</feature>
<feature type="compositionally biased region" description="Pro residues" evidence="1">
    <location>
        <begin position="85"/>
        <end position="94"/>
    </location>
</feature>
<feature type="compositionally biased region" description="Basic residues" evidence="1">
    <location>
        <begin position="307"/>
        <end position="318"/>
    </location>
</feature>
<protein>
    <submittedName>
        <fullName evidence="2">HCNGP-domain-containing protein</fullName>
    </submittedName>
</protein>
<evidence type="ECO:0000313" key="2">
    <source>
        <dbReference type="EMBL" id="KZF24647.1"/>
    </source>
</evidence>
<reference evidence="2 3" key="1">
    <citation type="journal article" date="2016" name="Fungal Biol.">
        <title>The genome of Xylona heveae provides a window into fungal endophytism.</title>
        <authorList>
            <person name="Gazis R."/>
            <person name="Kuo A."/>
            <person name="Riley R."/>
            <person name="LaButti K."/>
            <person name="Lipzen A."/>
            <person name="Lin J."/>
            <person name="Amirebrahimi M."/>
            <person name="Hesse C.N."/>
            <person name="Spatafora J.W."/>
            <person name="Henrissat B."/>
            <person name="Hainaut M."/>
            <person name="Grigoriev I.V."/>
            <person name="Hibbett D.S."/>
        </authorList>
    </citation>
    <scope>NUCLEOTIDE SEQUENCE [LARGE SCALE GENOMIC DNA]</scope>
    <source>
        <strain evidence="2 3">TC161</strain>
    </source>
</reference>
<dbReference type="GeneID" id="28899337"/>
<sequence length="318" mass="34773">MLGLGAYESSDEEDVGKSPAQQVKPQKGEAAEGPAPEIVKKDNFSTIEQKDPAAAESISSAPPTEPASTSIQEESAVEGPMVGPTGPPASPPPMDGAESRPQSPYSANRSLLRDLTLPTVPNLDIPPSPPGSPPPRTTAKFAHFLQLKREGVHFNDKLSKSSALKNPSLLQKLRSFAGIDDQTQYATTLPSDIWDPQAFPEWAYKEELAKSQQEVLKRKEEEKAKMQREAIDFVPAAASGDSSRVATPGSTGSGRPSMRGSAAERVMAGLDRERTRSPQVQDSRKRKDLERRGGRYEGYRSRDRSRSRSPRRRRSRSR</sequence>
<accession>A0A161TF76</accession>
<dbReference type="OrthoDB" id="1714508at2759"/>
<dbReference type="EMBL" id="KV407456">
    <property type="protein sequence ID" value="KZF24647.1"/>
    <property type="molecule type" value="Genomic_DNA"/>
</dbReference>
<dbReference type="RefSeq" id="XP_018190202.1">
    <property type="nucleotide sequence ID" value="XM_018334200.1"/>
</dbReference>
<evidence type="ECO:0000313" key="3">
    <source>
        <dbReference type="Proteomes" id="UP000076632"/>
    </source>
</evidence>
<feature type="compositionally biased region" description="Basic and acidic residues" evidence="1">
    <location>
        <begin position="270"/>
        <end position="306"/>
    </location>
</feature>
<feature type="compositionally biased region" description="Basic and acidic residues" evidence="1">
    <location>
        <begin position="213"/>
        <end position="231"/>
    </location>
</feature>
<gene>
    <name evidence="2" type="ORF">L228DRAFT_259835</name>
</gene>
<feature type="compositionally biased region" description="Polar residues" evidence="1">
    <location>
        <begin position="100"/>
        <end position="109"/>
    </location>
</feature>
<feature type="region of interest" description="Disordered" evidence="1">
    <location>
        <begin position="1"/>
        <end position="138"/>
    </location>
</feature>
<dbReference type="PANTHER" id="PTHR13464:SF0">
    <property type="entry name" value="SAP30-BINDING PROTEIN"/>
    <property type="match status" value="1"/>
</dbReference>
<organism evidence="2 3">
    <name type="scientific">Xylona heveae (strain CBS 132557 / TC161)</name>
    <dbReference type="NCBI Taxonomy" id="1328760"/>
    <lineage>
        <taxon>Eukaryota</taxon>
        <taxon>Fungi</taxon>
        <taxon>Dikarya</taxon>
        <taxon>Ascomycota</taxon>
        <taxon>Pezizomycotina</taxon>
        <taxon>Xylonomycetes</taxon>
        <taxon>Xylonales</taxon>
        <taxon>Xylonaceae</taxon>
        <taxon>Xylona</taxon>
    </lineage>
</organism>
<feature type="compositionally biased region" description="Polar residues" evidence="1">
    <location>
        <begin position="240"/>
        <end position="254"/>
    </location>
</feature>